<keyword evidence="1" id="KW-1133">Transmembrane helix</keyword>
<evidence type="ECO:0000256" key="1">
    <source>
        <dbReference type="SAM" id="Phobius"/>
    </source>
</evidence>
<dbReference type="AlphaFoldDB" id="A0AAU9Q0Z0"/>
<reference evidence="2" key="1">
    <citation type="submission" date="2022-01" db="EMBL/GenBank/DDBJ databases">
        <authorList>
            <person name="Lagorce A."/>
        </authorList>
    </citation>
    <scope>NUCLEOTIDE SEQUENCE</scope>
    <source>
        <strain evidence="2">Th15_F1_D04</strain>
    </source>
</reference>
<evidence type="ECO:0000313" key="2">
    <source>
        <dbReference type="EMBL" id="CAH1521692.1"/>
    </source>
</evidence>
<dbReference type="Proteomes" id="UP001295420">
    <property type="component" value="Unassembled WGS sequence"/>
</dbReference>
<evidence type="ECO:0000313" key="3">
    <source>
        <dbReference type="Proteomes" id="UP001295420"/>
    </source>
</evidence>
<keyword evidence="1" id="KW-0472">Membrane</keyword>
<sequence>MSKKESDKSTALKLGLFMAGSVFGAVLYIFFAFPAS</sequence>
<feature type="transmembrane region" description="Helical" evidence="1">
    <location>
        <begin position="12"/>
        <end position="33"/>
    </location>
</feature>
<gene>
    <name evidence="2" type="ORF">THF1D04_11080</name>
</gene>
<proteinExistence type="predicted"/>
<protein>
    <submittedName>
        <fullName evidence="2">Uncharacterized protein</fullName>
    </submittedName>
</protein>
<comment type="caution">
    <text evidence="2">The sequence shown here is derived from an EMBL/GenBank/DDBJ whole genome shotgun (WGS) entry which is preliminary data.</text>
</comment>
<organism evidence="2 3">
    <name type="scientific">Vibrio owensii</name>
    <dbReference type="NCBI Taxonomy" id="696485"/>
    <lineage>
        <taxon>Bacteria</taxon>
        <taxon>Pseudomonadati</taxon>
        <taxon>Pseudomonadota</taxon>
        <taxon>Gammaproteobacteria</taxon>
        <taxon>Vibrionales</taxon>
        <taxon>Vibrionaceae</taxon>
        <taxon>Vibrio</taxon>
    </lineage>
</organism>
<dbReference type="EMBL" id="CAKMTQ010000001">
    <property type="protein sequence ID" value="CAH1521692.1"/>
    <property type="molecule type" value="Genomic_DNA"/>
</dbReference>
<accession>A0AAU9Q0Z0</accession>
<name>A0AAU9Q0Z0_9VIBR</name>
<keyword evidence="1" id="KW-0812">Transmembrane</keyword>